<reference evidence="8" key="1">
    <citation type="submission" date="2021-01" db="EMBL/GenBank/DDBJ databases">
        <authorList>
            <person name="Li R."/>
            <person name="Bekaert M."/>
        </authorList>
    </citation>
    <scope>NUCLEOTIDE SEQUENCE</scope>
    <source>
        <strain evidence="8">Farmed</strain>
    </source>
</reference>
<dbReference type="PANTHER" id="PTHR13522">
    <property type="entry name" value="U6 SNRNA PHOSPHODIESTERASE 1"/>
    <property type="match status" value="1"/>
</dbReference>
<dbReference type="GO" id="GO:0016829">
    <property type="term" value="F:lyase activity"/>
    <property type="evidence" value="ECO:0007669"/>
    <property type="project" value="UniProtKB-KW"/>
</dbReference>
<dbReference type="EMBL" id="CAHIKZ030004445">
    <property type="protein sequence ID" value="CAE1310785.1"/>
    <property type="molecule type" value="Genomic_DNA"/>
</dbReference>
<organism evidence="8 9">
    <name type="scientific">Acanthosepion pharaonis</name>
    <name type="common">Pharaoh cuttlefish</name>
    <name type="synonym">Sepia pharaonis</name>
    <dbReference type="NCBI Taxonomy" id="158019"/>
    <lineage>
        <taxon>Eukaryota</taxon>
        <taxon>Metazoa</taxon>
        <taxon>Spiralia</taxon>
        <taxon>Lophotrochozoa</taxon>
        <taxon>Mollusca</taxon>
        <taxon>Cephalopoda</taxon>
        <taxon>Coleoidea</taxon>
        <taxon>Decapodiformes</taxon>
        <taxon>Sepiida</taxon>
        <taxon>Sepiina</taxon>
        <taxon>Sepiidae</taxon>
        <taxon>Acanthosepion</taxon>
    </lineage>
</organism>
<dbReference type="GO" id="GO:0005634">
    <property type="term" value="C:nucleus"/>
    <property type="evidence" value="ECO:0007669"/>
    <property type="project" value="UniProtKB-SubCell"/>
</dbReference>
<feature type="compositionally biased region" description="Basic and acidic residues" evidence="7">
    <location>
        <begin position="24"/>
        <end position="34"/>
    </location>
</feature>
<dbReference type="PANTHER" id="PTHR13522:SF3">
    <property type="entry name" value="U6 SNRNA PHOSPHODIESTERASE 1"/>
    <property type="match status" value="1"/>
</dbReference>
<comment type="catalytic activity">
    <reaction evidence="5">
        <text>a 3'-end uridylyl-uridine-RNA = a 3'-end 2',3'-cyclophospho-uridine-RNA + uridine</text>
        <dbReference type="Rhea" id="RHEA:46052"/>
        <dbReference type="Rhea" id="RHEA-COMP:17384"/>
        <dbReference type="Rhea" id="RHEA-COMP:17385"/>
        <dbReference type="ChEBI" id="CHEBI:16704"/>
        <dbReference type="ChEBI" id="CHEBI:85643"/>
        <dbReference type="ChEBI" id="CHEBI:85644"/>
    </reaction>
    <physiologicalReaction direction="left-to-right" evidence="5">
        <dbReference type="Rhea" id="RHEA:46053"/>
    </physiologicalReaction>
</comment>
<evidence type="ECO:0000256" key="3">
    <source>
        <dbReference type="ARBA" id="ARBA00023239"/>
    </source>
</evidence>
<feature type="active site" description="Proton donor/acceptor" evidence="6">
    <location>
        <position position="220"/>
    </location>
</feature>
<keyword evidence="1 6" id="KW-0540">Nuclease</keyword>
<dbReference type="SUPFAM" id="SSF55144">
    <property type="entry name" value="LigT-like"/>
    <property type="match status" value="1"/>
</dbReference>
<dbReference type="Proteomes" id="UP000597762">
    <property type="component" value="Unassembled WGS sequence"/>
</dbReference>
<proteinExistence type="inferred from homology"/>
<dbReference type="HAMAP" id="MF_03040">
    <property type="entry name" value="USB1"/>
    <property type="match status" value="1"/>
</dbReference>
<evidence type="ECO:0000256" key="7">
    <source>
        <dbReference type="SAM" id="MobiDB-lite"/>
    </source>
</evidence>
<keyword evidence="3" id="KW-0456">Lyase</keyword>
<keyword evidence="4 6" id="KW-0539">Nucleus</keyword>
<evidence type="ECO:0000256" key="1">
    <source>
        <dbReference type="ARBA" id="ARBA00022722"/>
    </source>
</evidence>
<evidence type="ECO:0000256" key="6">
    <source>
        <dbReference type="HAMAP-Rule" id="MF_03040"/>
    </source>
</evidence>
<evidence type="ECO:0000313" key="8">
    <source>
        <dbReference type="EMBL" id="CAE1310785.1"/>
    </source>
</evidence>
<dbReference type="GO" id="GO:0034477">
    <property type="term" value="P:U6 snRNA 3'-end processing"/>
    <property type="evidence" value="ECO:0007669"/>
    <property type="project" value="UniProtKB-UniRule"/>
</dbReference>
<comment type="subcellular location">
    <subcellularLocation>
        <location evidence="6">Nucleus</location>
    </subcellularLocation>
</comment>
<dbReference type="Gene3D" id="3.90.1140.10">
    <property type="entry name" value="Cyclic phosphodiesterase"/>
    <property type="match status" value="1"/>
</dbReference>
<feature type="region of interest" description="Disordered" evidence="7">
    <location>
        <begin position="1"/>
        <end position="43"/>
    </location>
</feature>
<dbReference type="EC" id="3.1.4.-" evidence="6"/>
<dbReference type="InterPro" id="IPR027521">
    <property type="entry name" value="Usb1"/>
</dbReference>
<comment type="caution">
    <text evidence="8">The sequence shown here is derived from an EMBL/GenBank/DDBJ whole genome shotgun (WGS) entry which is preliminary data.</text>
</comment>
<dbReference type="InterPro" id="IPR009097">
    <property type="entry name" value="Cyclic_Pdiesterase"/>
</dbReference>
<dbReference type="Pfam" id="PF09749">
    <property type="entry name" value="HVSL"/>
    <property type="match status" value="1"/>
</dbReference>
<dbReference type="AlphaFoldDB" id="A0A812E068"/>
<dbReference type="GO" id="GO:1990838">
    <property type="term" value="F:poly(U)-specific exoribonuclease activity, producing 3' uridine cyclic phosphate ends"/>
    <property type="evidence" value="ECO:0007669"/>
    <property type="project" value="UniProtKB-UniRule"/>
</dbReference>
<name>A0A812E068_ACAPH</name>
<dbReference type="OrthoDB" id="49151at2759"/>
<keyword evidence="2 6" id="KW-0378">Hydrolase</keyword>
<gene>
    <name evidence="8" type="ORF">SPHA_62306</name>
</gene>
<comment type="similarity">
    <text evidence="6">Belongs to the 2H phosphoesterase superfamily. USB1 family.</text>
</comment>
<evidence type="ECO:0000256" key="4">
    <source>
        <dbReference type="ARBA" id="ARBA00023242"/>
    </source>
</evidence>
<sequence>MASTRLVEYSGSSESEEDETEPLESTKDKRKNIENELQQPNNVKKIRKKSPVKELLPLPDDIKNLYKETENLIGDDPTQHDGRIRSFPHLEGNWATHIFIEVELNEDLFELQQLLFSQLKPYTELKPMNHYHISLSKTVAIRHHWIQPLTDGLSKAFQEFSRTFCTFHTVNFFCNEEKTRTFLILEVNSNTDILINYIDEVDKVFKEFNLPPFYTNPSFHISIGWSLGNIIPDVPPSILSDIQHQVTNFLSEHMNHLIIPVDEIQCRTGNKLFRFPLKSSATFQKLKIHR</sequence>
<accession>A0A812E068</accession>
<keyword evidence="9" id="KW-1185">Reference proteome</keyword>
<protein>
    <recommendedName>
        <fullName evidence="6">U6 snRNA phosphodiesterase</fullName>
        <ecNumber evidence="6">3.1.4.-</ecNumber>
    </recommendedName>
</protein>
<evidence type="ECO:0000313" key="9">
    <source>
        <dbReference type="Proteomes" id="UP000597762"/>
    </source>
</evidence>
<comment type="function">
    <text evidence="6">Phosphodiesterase responsible for the U6 snRNA 3' end processing. Acts as an exoribonuclease (RNase) responsible for trimming the poly(U) tract of the last nucleotides in the pre-U6 snRNA molecule, leading to the formation of mature U6 snRNA.</text>
</comment>
<evidence type="ECO:0000256" key="2">
    <source>
        <dbReference type="ARBA" id="ARBA00022801"/>
    </source>
</evidence>
<feature type="active site" description="Proton donor/acceptor" evidence="6">
    <location>
        <position position="132"/>
    </location>
</feature>
<evidence type="ECO:0000256" key="5">
    <source>
        <dbReference type="ARBA" id="ARBA00029300"/>
    </source>
</evidence>